<keyword evidence="5" id="KW-1185">Reference proteome</keyword>
<proteinExistence type="predicted"/>
<dbReference type="InterPro" id="IPR013766">
    <property type="entry name" value="Thioredoxin_domain"/>
</dbReference>
<protein>
    <submittedName>
        <fullName evidence="4">TlpA family protein disulfide reductase</fullName>
    </submittedName>
</protein>
<dbReference type="PROSITE" id="PS51352">
    <property type="entry name" value="THIOREDOXIN_2"/>
    <property type="match status" value="1"/>
</dbReference>
<dbReference type="GO" id="GO:0016209">
    <property type="term" value="F:antioxidant activity"/>
    <property type="evidence" value="ECO:0007669"/>
    <property type="project" value="InterPro"/>
</dbReference>
<evidence type="ECO:0000313" key="5">
    <source>
        <dbReference type="Proteomes" id="UP000267798"/>
    </source>
</evidence>
<keyword evidence="2" id="KW-1133">Transmembrane helix</keyword>
<dbReference type="CDD" id="cd02966">
    <property type="entry name" value="TlpA_like_family"/>
    <property type="match status" value="1"/>
</dbReference>
<dbReference type="GO" id="GO:0016491">
    <property type="term" value="F:oxidoreductase activity"/>
    <property type="evidence" value="ECO:0007669"/>
    <property type="project" value="InterPro"/>
</dbReference>
<accession>A0A3A6PZA6</accession>
<dbReference type="InterPro" id="IPR017937">
    <property type="entry name" value="Thioredoxin_CS"/>
</dbReference>
<dbReference type="Pfam" id="PF00578">
    <property type="entry name" value="AhpC-TSA"/>
    <property type="match status" value="1"/>
</dbReference>
<dbReference type="SUPFAM" id="SSF52833">
    <property type="entry name" value="Thioredoxin-like"/>
    <property type="match status" value="1"/>
</dbReference>
<dbReference type="Gene3D" id="3.40.30.10">
    <property type="entry name" value="Glutaredoxin"/>
    <property type="match status" value="1"/>
</dbReference>
<evidence type="ECO:0000256" key="2">
    <source>
        <dbReference type="SAM" id="Phobius"/>
    </source>
</evidence>
<name>A0A3A6PZA6_9BACL</name>
<evidence type="ECO:0000313" key="4">
    <source>
        <dbReference type="EMBL" id="RJX39084.1"/>
    </source>
</evidence>
<organism evidence="4 5">
    <name type="scientific">Paenibacillus pinisoli</name>
    <dbReference type="NCBI Taxonomy" id="1276110"/>
    <lineage>
        <taxon>Bacteria</taxon>
        <taxon>Bacillati</taxon>
        <taxon>Bacillota</taxon>
        <taxon>Bacilli</taxon>
        <taxon>Bacillales</taxon>
        <taxon>Paenibacillaceae</taxon>
        <taxon>Paenibacillus</taxon>
    </lineage>
</organism>
<keyword evidence="2" id="KW-0812">Transmembrane</keyword>
<reference evidence="4 5" key="1">
    <citation type="submission" date="2018-09" db="EMBL/GenBank/DDBJ databases">
        <title>Paenibacillus aracenensis nov. sp. isolated from a cave in southern Spain.</title>
        <authorList>
            <person name="Jurado V."/>
            <person name="Gutierrez-Patricio S."/>
            <person name="Gonzalez-Pimentel J.L."/>
            <person name="Miller A.Z."/>
            <person name="Laiz L."/>
            <person name="Saiz-Jimenez C."/>
        </authorList>
    </citation>
    <scope>NUCLEOTIDE SEQUENCE [LARGE SCALE GENOMIC DNA]</scope>
    <source>
        <strain evidence="4 5">JCM 19203</strain>
    </source>
</reference>
<feature type="transmembrane region" description="Helical" evidence="2">
    <location>
        <begin position="7"/>
        <end position="28"/>
    </location>
</feature>
<comment type="caution">
    <text evidence="4">The sequence shown here is derived from an EMBL/GenBank/DDBJ whole genome shotgun (WGS) entry which is preliminary data.</text>
</comment>
<dbReference type="PANTHER" id="PTHR42852:SF13">
    <property type="entry name" value="PROTEIN DIPZ"/>
    <property type="match status" value="1"/>
</dbReference>
<dbReference type="InterPro" id="IPR000866">
    <property type="entry name" value="AhpC/TSA"/>
</dbReference>
<dbReference type="InterPro" id="IPR036249">
    <property type="entry name" value="Thioredoxin-like_sf"/>
</dbReference>
<sequence>MTKLRFGVTYALLFVAIGGIGVLIYQFYNNDTPVYAYQMDESIMLQDLSSRSYVSIDYSDKPTVLLFFTSWCPYCNEDAPKIVELHDKYKEFINVYGINVIQRDELSEVIGYVEKHNIDYPVLLDESNQLYTNYGSHGFPSMFFITPKGKTIDAIVGSADMAYIEESFLKLMN</sequence>
<evidence type="ECO:0000256" key="1">
    <source>
        <dbReference type="ARBA" id="ARBA00023157"/>
    </source>
</evidence>
<dbReference type="OrthoDB" id="9809746at2"/>
<dbReference type="EMBL" id="QXQB01000003">
    <property type="protein sequence ID" value="RJX39084.1"/>
    <property type="molecule type" value="Genomic_DNA"/>
</dbReference>
<dbReference type="AlphaFoldDB" id="A0A3A6PZA6"/>
<dbReference type="PROSITE" id="PS00194">
    <property type="entry name" value="THIOREDOXIN_1"/>
    <property type="match status" value="1"/>
</dbReference>
<dbReference type="RefSeq" id="WP_120112146.1">
    <property type="nucleotide sequence ID" value="NZ_QXQB01000003.1"/>
</dbReference>
<keyword evidence="1" id="KW-1015">Disulfide bond</keyword>
<gene>
    <name evidence="4" type="ORF">D3P09_16450</name>
</gene>
<feature type="domain" description="Thioredoxin" evidence="3">
    <location>
        <begin position="28"/>
        <end position="173"/>
    </location>
</feature>
<dbReference type="PANTHER" id="PTHR42852">
    <property type="entry name" value="THIOL:DISULFIDE INTERCHANGE PROTEIN DSBE"/>
    <property type="match status" value="1"/>
</dbReference>
<keyword evidence="2" id="KW-0472">Membrane</keyword>
<evidence type="ECO:0000259" key="3">
    <source>
        <dbReference type="PROSITE" id="PS51352"/>
    </source>
</evidence>
<dbReference type="Proteomes" id="UP000267798">
    <property type="component" value="Unassembled WGS sequence"/>
</dbReference>
<dbReference type="InterPro" id="IPR050553">
    <property type="entry name" value="Thioredoxin_ResA/DsbE_sf"/>
</dbReference>